<dbReference type="EMBL" id="CAMXCT030005879">
    <property type="protein sequence ID" value="CAL4800785.1"/>
    <property type="molecule type" value="Genomic_DNA"/>
</dbReference>
<accession>A0A9P1DRJ8</accession>
<evidence type="ECO:0000313" key="3">
    <source>
        <dbReference type="EMBL" id="CAL1166848.1"/>
    </source>
</evidence>
<protein>
    <submittedName>
        <fullName evidence="2">Uncharacterized protein</fullName>
    </submittedName>
</protein>
<dbReference type="EMBL" id="CAMXCT020005879">
    <property type="protein sequence ID" value="CAL1166848.1"/>
    <property type="molecule type" value="Genomic_DNA"/>
</dbReference>
<feature type="region of interest" description="Disordered" evidence="1">
    <location>
        <begin position="1"/>
        <end position="24"/>
    </location>
</feature>
<organism evidence="2">
    <name type="scientific">Cladocopium goreaui</name>
    <dbReference type="NCBI Taxonomy" id="2562237"/>
    <lineage>
        <taxon>Eukaryota</taxon>
        <taxon>Sar</taxon>
        <taxon>Alveolata</taxon>
        <taxon>Dinophyceae</taxon>
        <taxon>Suessiales</taxon>
        <taxon>Symbiodiniaceae</taxon>
        <taxon>Cladocopium</taxon>
    </lineage>
</organism>
<name>A0A9P1DRJ8_9DINO</name>
<sequence length="224" mass="25095">MGRKGKKKSEALPPSDPEESGGGPITLMCTAMVGIGDPPQPFLVVRLHRSEEYWSSNAAGLLDMCLAQLHSPSSDRPPIDRKEMNRTDAWKKDGCPCMMVLDELNLWPSEYISARGEVTDDTGECYVAYGCASNLRQRSRAMWLSVAISLLMSPKMAMSKEKFFGRFPGLEEVVRQVQQQKKVFFLNQQTVQDEEIYTFLRQLSSWPSGDPRAWIAPGEGPCEV</sequence>
<reference evidence="2" key="1">
    <citation type="submission" date="2022-10" db="EMBL/GenBank/DDBJ databases">
        <authorList>
            <person name="Chen Y."/>
            <person name="Dougan E. K."/>
            <person name="Chan C."/>
            <person name="Rhodes N."/>
            <person name="Thang M."/>
        </authorList>
    </citation>
    <scope>NUCLEOTIDE SEQUENCE</scope>
</reference>
<proteinExistence type="predicted"/>
<comment type="caution">
    <text evidence="2">The sequence shown here is derived from an EMBL/GenBank/DDBJ whole genome shotgun (WGS) entry which is preliminary data.</text>
</comment>
<dbReference type="EMBL" id="CAMXCT010005879">
    <property type="protein sequence ID" value="CAI4013473.1"/>
    <property type="molecule type" value="Genomic_DNA"/>
</dbReference>
<evidence type="ECO:0000313" key="2">
    <source>
        <dbReference type="EMBL" id="CAI4013473.1"/>
    </source>
</evidence>
<dbReference type="AlphaFoldDB" id="A0A9P1DRJ8"/>
<evidence type="ECO:0000313" key="4">
    <source>
        <dbReference type="Proteomes" id="UP001152797"/>
    </source>
</evidence>
<dbReference type="Proteomes" id="UP001152797">
    <property type="component" value="Unassembled WGS sequence"/>
</dbReference>
<dbReference type="OrthoDB" id="430653at2759"/>
<keyword evidence="4" id="KW-1185">Reference proteome</keyword>
<evidence type="ECO:0000256" key="1">
    <source>
        <dbReference type="SAM" id="MobiDB-lite"/>
    </source>
</evidence>
<reference evidence="3" key="2">
    <citation type="submission" date="2024-04" db="EMBL/GenBank/DDBJ databases">
        <authorList>
            <person name="Chen Y."/>
            <person name="Shah S."/>
            <person name="Dougan E. K."/>
            <person name="Thang M."/>
            <person name="Chan C."/>
        </authorList>
    </citation>
    <scope>NUCLEOTIDE SEQUENCE [LARGE SCALE GENOMIC DNA]</scope>
</reference>
<gene>
    <name evidence="2" type="ORF">C1SCF055_LOCUS38435</name>
</gene>